<evidence type="ECO:0000256" key="4">
    <source>
        <dbReference type="ARBA" id="ARBA00022777"/>
    </source>
</evidence>
<dbReference type="InterPro" id="IPR011009">
    <property type="entry name" value="Kinase-like_dom_sf"/>
</dbReference>
<keyword evidence="4 8" id="KW-0418">Kinase</keyword>
<dbReference type="SUPFAM" id="SSF56112">
    <property type="entry name" value="Protein kinase-like (PK-like)"/>
    <property type="match status" value="1"/>
</dbReference>
<dbReference type="EMBL" id="JAOQKJ010000003">
    <property type="protein sequence ID" value="MCU6743700.1"/>
    <property type="molecule type" value="Genomic_DNA"/>
</dbReference>
<keyword evidence="6" id="KW-0472">Membrane</keyword>
<sequence length="358" mass="40341">MDFKNQLFLSCYHNITALNEEHHVYLVRHKETDKLYVRKFLTRYNLSVFQALKDHPITGVPRIIELQETNNILTVVEEYISGDTLQDKIDSGCLSETAIYHYISELCTILQKLHSLNPPVIHRDIKPSNIVITAYDHVVLLDFNIAKYYTEGQISDTALLGTQGYAAPEQYGFGSSSPQTDIYAIGILLGTLNTSLSVPSHKFDSVIDTCTQLDPARRFSSVTQLQKKLSRLSISEPDENSSAYTKKRFSILPPGFRTLTPWHMLIAIPVYLMVFWLSLTLTSKTVSSFSALIAERIFTLLIFLSVIAGSCNYMCIQKFIPLCSSSNRLAKLIGILLLDFALVFILLLLMVMVSNLLA</sequence>
<evidence type="ECO:0000256" key="3">
    <source>
        <dbReference type="ARBA" id="ARBA00022741"/>
    </source>
</evidence>
<dbReference type="GO" id="GO:0016301">
    <property type="term" value="F:kinase activity"/>
    <property type="evidence" value="ECO:0007669"/>
    <property type="project" value="UniProtKB-KW"/>
</dbReference>
<proteinExistence type="predicted"/>
<keyword evidence="6" id="KW-0812">Transmembrane</keyword>
<dbReference type="PROSITE" id="PS00108">
    <property type="entry name" value="PROTEIN_KINASE_ST"/>
    <property type="match status" value="1"/>
</dbReference>
<evidence type="ECO:0000256" key="6">
    <source>
        <dbReference type="SAM" id="Phobius"/>
    </source>
</evidence>
<dbReference type="Proteomes" id="UP001652432">
    <property type="component" value="Unassembled WGS sequence"/>
</dbReference>
<feature type="transmembrane region" description="Helical" evidence="6">
    <location>
        <begin position="256"/>
        <end position="277"/>
    </location>
</feature>
<dbReference type="PANTHER" id="PTHR24351">
    <property type="entry name" value="RIBOSOMAL PROTEIN S6 KINASE"/>
    <property type="match status" value="1"/>
</dbReference>
<keyword evidence="6" id="KW-1133">Transmembrane helix</keyword>
<gene>
    <name evidence="8" type="ORF">OCV77_04145</name>
</gene>
<protein>
    <submittedName>
        <fullName evidence="8">Protein kinase</fullName>
    </submittedName>
</protein>
<accession>A0ABT2T0B7</accession>
<feature type="transmembrane region" description="Helical" evidence="6">
    <location>
        <begin position="332"/>
        <end position="353"/>
    </location>
</feature>
<dbReference type="PROSITE" id="PS50011">
    <property type="entry name" value="PROTEIN_KINASE_DOM"/>
    <property type="match status" value="1"/>
</dbReference>
<dbReference type="Gene3D" id="1.10.510.10">
    <property type="entry name" value="Transferase(Phosphotransferase) domain 1"/>
    <property type="match status" value="1"/>
</dbReference>
<dbReference type="Pfam" id="PF00069">
    <property type="entry name" value="Pkinase"/>
    <property type="match status" value="1"/>
</dbReference>
<comment type="caution">
    <text evidence="8">The sequence shown here is derived from an EMBL/GenBank/DDBJ whole genome shotgun (WGS) entry which is preliminary data.</text>
</comment>
<name>A0ABT2T0B7_9FIRM</name>
<evidence type="ECO:0000313" key="8">
    <source>
        <dbReference type="EMBL" id="MCU6743700.1"/>
    </source>
</evidence>
<dbReference type="InterPro" id="IPR008271">
    <property type="entry name" value="Ser/Thr_kinase_AS"/>
</dbReference>
<reference evidence="8 9" key="1">
    <citation type="journal article" date="2021" name="ISME Commun">
        <title>Automated analysis of genomic sequences facilitates high-throughput and comprehensive description of bacteria.</title>
        <authorList>
            <person name="Hitch T.C.A."/>
        </authorList>
    </citation>
    <scope>NUCLEOTIDE SEQUENCE [LARGE SCALE GENOMIC DNA]</scope>
    <source>
        <strain evidence="8 9">Sanger_18</strain>
    </source>
</reference>
<dbReference type="RefSeq" id="WP_262573565.1">
    <property type="nucleotide sequence ID" value="NZ_JAOQKJ010000003.1"/>
</dbReference>
<feature type="transmembrane region" description="Helical" evidence="6">
    <location>
        <begin position="297"/>
        <end position="320"/>
    </location>
</feature>
<keyword evidence="2" id="KW-0808">Transferase</keyword>
<dbReference type="SMART" id="SM00220">
    <property type="entry name" value="S_TKc"/>
    <property type="match status" value="1"/>
</dbReference>
<keyword evidence="5" id="KW-0067">ATP-binding</keyword>
<keyword evidence="1" id="KW-0723">Serine/threonine-protein kinase</keyword>
<keyword evidence="3" id="KW-0547">Nucleotide-binding</keyword>
<keyword evidence="9" id="KW-1185">Reference proteome</keyword>
<evidence type="ECO:0000256" key="1">
    <source>
        <dbReference type="ARBA" id="ARBA00022527"/>
    </source>
</evidence>
<organism evidence="8 9">
    <name type="scientific">Suilimivivens aceti</name>
    <dbReference type="NCBI Taxonomy" id="2981774"/>
    <lineage>
        <taxon>Bacteria</taxon>
        <taxon>Bacillati</taxon>
        <taxon>Bacillota</taxon>
        <taxon>Clostridia</taxon>
        <taxon>Lachnospirales</taxon>
        <taxon>Lachnospiraceae</taxon>
        <taxon>Suilimivivens</taxon>
    </lineage>
</organism>
<evidence type="ECO:0000313" key="9">
    <source>
        <dbReference type="Proteomes" id="UP001652432"/>
    </source>
</evidence>
<evidence type="ECO:0000256" key="2">
    <source>
        <dbReference type="ARBA" id="ARBA00022679"/>
    </source>
</evidence>
<feature type="domain" description="Protein kinase" evidence="7">
    <location>
        <begin position="1"/>
        <end position="266"/>
    </location>
</feature>
<dbReference type="InterPro" id="IPR000719">
    <property type="entry name" value="Prot_kinase_dom"/>
</dbReference>
<evidence type="ECO:0000256" key="5">
    <source>
        <dbReference type="ARBA" id="ARBA00022840"/>
    </source>
</evidence>
<evidence type="ECO:0000259" key="7">
    <source>
        <dbReference type="PROSITE" id="PS50011"/>
    </source>
</evidence>